<dbReference type="Proteomes" id="UP000030746">
    <property type="component" value="Unassembled WGS sequence"/>
</dbReference>
<name>V3ZU59_LOTGI</name>
<gene>
    <name evidence="2" type="ORF">LOTGIDRAFT_234876</name>
</gene>
<protein>
    <submittedName>
        <fullName evidence="2">Uncharacterized protein</fullName>
    </submittedName>
</protein>
<dbReference type="CTD" id="20249668"/>
<accession>V3ZU59</accession>
<dbReference type="EMBL" id="KB202823">
    <property type="protein sequence ID" value="ESO87887.1"/>
    <property type="molecule type" value="Genomic_DNA"/>
</dbReference>
<organism evidence="2 3">
    <name type="scientific">Lottia gigantea</name>
    <name type="common">Giant owl limpet</name>
    <dbReference type="NCBI Taxonomy" id="225164"/>
    <lineage>
        <taxon>Eukaryota</taxon>
        <taxon>Metazoa</taxon>
        <taxon>Spiralia</taxon>
        <taxon>Lophotrochozoa</taxon>
        <taxon>Mollusca</taxon>
        <taxon>Gastropoda</taxon>
        <taxon>Patellogastropoda</taxon>
        <taxon>Lottioidea</taxon>
        <taxon>Lottiidae</taxon>
        <taxon>Lottia</taxon>
    </lineage>
</organism>
<dbReference type="KEGG" id="lgi:LOTGIDRAFT_234876"/>
<dbReference type="RefSeq" id="XP_009061488.1">
    <property type="nucleotide sequence ID" value="XM_009063240.1"/>
</dbReference>
<dbReference type="OMA" id="STIREMC"/>
<feature type="compositionally biased region" description="Basic residues" evidence="1">
    <location>
        <begin position="217"/>
        <end position="234"/>
    </location>
</feature>
<dbReference type="GeneID" id="20249668"/>
<evidence type="ECO:0000313" key="2">
    <source>
        <dbReference type="EMBL" id="ESO87887.1"/>
    </source>
</evidence>
<evidence type="ECO:0000313" key="3">
    <source>
        <dbReference type="Proteomes" id="UP000030746"/>
    </source>
</evidence>
<sequence>MEPPDCRRKMYLPMEALNNHDLLSRLGNVRLLMVPKETHCDDQDAHILADDSDWMMAEKNKPRSPPISPAVPWSRTTFDFKSPDVESPSPLKHSPETRDTQQSSNERSPIPVYKSDIRNSESMNQTPQYYQPSMYRENQLLNTKRQLFRSDTIADKLRAVQNSHQGSDRLSQLYELIQSTTTESSNIPTSPVLSTVQPNPTYQPSHQCLCHHQTSLHSHHHSLSPHHNVSKRRKYESPVSSSKKENESSKTPSCTCSLMEEHFLQMAETAYKNIRRKDTSPASFEQFKRELTHTNDILKESVDILLMHLVHTRDFRMEFVFAFRKCSTKSHAHIVLYCKLFGLSQLK</sequence>
<dbReference type="HOGENOM" id="CLU_799950_0_0_1"/>
<feature type="region of interest" description="Disordered" evidence="1">
    <location>
        <begin position="213"/>
        <end position="253"/>
    </location>
</feature>
<feature type="region of interest" description="Disordered" evidence="1">
    <location>
        <begin position="57"/>
        <end position="125"/>
    </location>
</feature>
<evidence type="ECO:0000256" key="1">
    <source>
        <dbReference type="SAM" id="MobiDB-lite"/>
    </source>
</evidence>
<dbReference type="OrthoDB" id="6123445at2759"/>
<proteinExistence type="predicted"/>
<reference evidence="2 3" key="1">
    <citation type="journal article" date="2013" name="Nature">
        <title>Insights into bilaterian evolution from three spiralian genomes.</title>
        <authorList>
            <person name="Simakov O."/>
            <person name="Marletaz F."/>
            <person name="Cho S.J."/>
            <person name="Edsinger-Gonzales E."/>
            <person name="Havlak P."/>
            <person name="Hellsten U."/>
            <person name="Kuo D.H."/>
            <person name="Larsson T."/>
            <person name="Lv J."/>
            <person name="Arendt D."/>
            <person name="Savage R."/>
            <person name="Osoegawa K."/>
            <person name="de Jong P."/>
            <person name="Grimwood J."/>
            <person name="Chapman J.A."/>
            <person name="Shapiro H."/>
            <person name="Aerts A."/>
            <person name="Otillar R.P."/>
            <person name="Terry A.Y."/>
            <person name="Boore J.L."/>
            <person name="Grigoriev I.V."/>
            <person name="Lindberg D.R."/>
            <person name="Seaver E.C."/>
            <person name="Weisblat D.A."/>
            <person name="Putnam N.H."/>
            <person name="Rokhsar D.S."/>
        </authorList>
    </citation>
    <scope>NUCLEOTIDE SEQUENCE [LARGE SCALE GENOMIC DNA]</scope>
</reference>
<keyword evidence="3" id="KW-1185">Reference proteome</keyword>
<dbReference type="AlphaFoldDB" id="V3ZU59"/>